<name>A0A485RMV9_KLEPN</name>
<reference evidence="1" key="1">
    <citation type="submission" date="2019-03" db="EMBL/GenBank/DDBJ databases">
        <authorList>
            <consortium name="Pathogen Informatics"/>
        </authorList>
    </citation>
    <scope>NUCLEOTIDE SEQUENCE</scope>
    <source>
        <strain evidence="1">5012STDY7626447</strain>
    </source>
</reference>
<evidence type="ECO:0000313" key="1">
    <source>
        <dbReference type="EMBL" id="VGL57280.1"/>
    </source>
</evidence>
<dbReference type="RefSeq" id="WP_135726338.1">
    <property type="nucleotide sequence ID" value="NZ_CAAGTQ010000015.1"/>
</dbReference>
<sequence>MKEMKLVIEIDDSAIDLVIEKVRLLKDELSSLGQPVNIAGAAAAAASVQPEDERDAQDLWGWYISELDSSITRAHSELTELLNMRRRATSSV</sequence>
<gene>
    <name evidence="1" type="ORF">SAMEA4873649_01990</name>
</gene>
<organism evidence="1">
    <name type="scientific">Klebsiella pneumoniae</name>
    <dbReference type="NCBI Taxonomy" id="573"/>
    <lineage>
        <taxon>Bacteria</taxon>
        <taxon>Pseudomonadati</taxon>
        <taxon>Pseudomonadota</taxon>
        <taxon>Gammaproteobacteria</taxon>
        <taxon>Enterobacterales</taxon>
        <taxon>Enterobacteriaceae</taxon>
        <taxon>Klebsiella/Raoultella group</taxon>
        <taxon>Klebsiella</taxon>
        <taxon>Klebsiella pneumoniae complex</taxon>
    </lineage>
</organism>
<accession>A0A485RMV9</accession>
<dbReference type="AlphaFoldDB" id="A0A485RMV9"/>
<protein>
    <submittedName>
        <fullName evidence="1">Uncharacterized protein</fullName>
    </submittedName>
</protein>
<dbReference type="EMBL" id="CAAHCQ010000003">
    <property type="protein sequence ID" value="VGL57280.1"/>
    <property type="molecule type" value="Genomic_DNA"/>
</dbReference>
<proteinExistence type="predicted"/>